<evidence type="ECO:0000256" key="7">
    <source>
        <dbReference type="SAM" id="Phobius"/>
    </source>
</evidence>
<dbReference type="PROSITE" id="PS50929">
    <property type="entry name" value="ABC_TM1F"/>
    <property type="match status" value="1"/>
</dbReference>
<organism evidence="10 11">
    <name type="scientific">Pontibaca methylaminivorans</name>
    <dbReference type="NCBI Taxonomy" id="515897"/>
    <lineage>
        <taxon>Bacteria</taxon>
        <taxon>Pseudomonadati</taxon>
        <taxon>Pseudomonadota</taxon>
        <taxon>Alphaproteobacteria</taxon>
        <taxon>Rhodobacterales</taxon>
        <taxon>Roseobacteraceae</taxon>
        <taxon>Pontibaca</taxon>
    </lineage>
</organism>
<dbReference type="GO" id="GO:0005524">
    <property type="term" value="F:ATP binding"/>
    <property type="evidence" value="ECO:0007669"/>
    <property type="project" value="UniProtKB-KW"/>
</dbReference>
<dbReference type="PROSITE" id="PS50893">
    <property type="entry name" value="ABC_TRANSPORTER_2"/>
    <property type="match status" value="1"/>
</dbReference>
<dbReference type="PANTHER" id="PTHR24221:SF248">
    <property type="entry name" value="ABC TRANSPORTER TRANSMEMBRANE REGION"/>
    <property type="match status" value="1"/>
</dbReference>
<dbReference type="GO" id="GO:0140359">
    <property type="term" value="F:ABC-type transporter activity"/>
    <property type="evidence" value="ECO:0007669"/>
    <property type="project" value="InterPro"/>
</dbReference>
<evidence type="ECO:0000259" key="8">
    <source>
        <dbReference type="PROSITE" id="PS50893"/>
    </source>
</evidence>
<protein>
    <submittedName>
        <fullName evidence="10">Type I secretion system ABC transporter, PrtD family</fullName>
    </submittedName>
</protein>
<evidence type="ECO:0000259" key="9">
    <source>
        <dbReference type="PROSITE" id="PS50929"/>
    </source>
</evidence>
<dbReference type="GO" id="GO:0005886">
    <property type="term" value="C:plasma membrane"/>
    <property type="evidence" value="ECO:0007669"/>
    <property type="project" value="UniProtKB-SubCell"/>
</dbReference>
<dbReference type="GO" id="GO:0016887">
    <property type="term" value="F:ATP hydrolysis activity"/>
    <property type="evidence" value="ECO:0007669"/>
    <property type="project" value="InterPro"/>
</dbReference>
<accession>A0A1R3WR22</accession>
<comment type="subcellular location">
    <subcellularLocation>
        <location evidence="1">Cell membrane</location>
        <topology evidence="1">Multi-pass membrane protein</topology>
    </subcellularLocation>
</comment>
<keyword evidence="4" id="KW-0067">ATP-binding</keyword>
<evidence type="ECO:0000313" key="11">
    <source>
        <dbReference type="Proteomes" id="UP000192455"/>
    </source>
</evidence>
<dbReference type="SUPFAM" id="SSF90123">
    <property type="entry name" value="ABC transporter transmembrane region"/>
    <property type="match status" value="1"/>
</dbReference>
<feature type="domain" description="ABC transporter" evidence="8">
    <location>
        <begin position="325"/>
        <end position="561"/>
    </location>
</feature>
<dbReference type="OrthoDB" id="9808328at2"/>
<keyword evidence="2 7" id="KW-0812">Transmembrane</keyword>
<evidence type="ECO:0000256" key="1">
    <source>
        <dbReference type="ARBA" id="ARBA00004651"/>
    </source>
</evidence>
<evidence type="ECO:0000256" key="4">
    <source>
        <dbReference type="ARBA" id="ARBA00022840"/>
    </source>
</evidence>
<dbReference type="InterPro" id="IPR017871">
    <property type="entry name" value="ABC_transporter-like_CS"/>
</dbReference>
<feature type="transmembrane region" description="Helical" evidence="7">
    <location>
        <begin position="56"/>
        <end position="75"/>
    </location>
</feature>
<keyword evidence="11" id="KW-1185">Reference proteome</keyword>
<feature type="transmembrane region" description="Helical" evidence="7">
    <location>
        <begin position="20"/>
        <end position="44"/>
    </location>
</feature>
<dbReference type="Gene3D" id="1.20.1560.10">
    <property type="entry name" value="ABC transporter type 1, transmembrane domain"/>
    <property type="match status" value="1"/>
</dbReference>
<name>A0A1R3WR22_9RHOB</name>
<dbReference type="SMART" id="SM00382">
    <property type="entry name" value="AAA"/>
    <property type="match status" value="1"/>
</dbReference>
<dbReference type="InterPro" id="IPR036640">
    <property type="entry name" value="ABC1_TM_sf"/>
</dbReference>
<dbReference type="NCBIfam" id="TIGR01842">
    <property type="entry name" value="type_I_sec_PrtD"/>
    <property type="match status" value="1"/>
</dbReference>
<dbReference type="InterPro" id="IPR039421">
    <property type="entry name" value="Type_1_exporter"/>
</dbReference>
<sequence>MTSCGGRDELRQALGRSRGLLRAVGLFSFFANLLMLAGPLYMLQVYDRVLSSRSEATLVALTLLLAFLCAIMALLDHARRRIMARIAARFQVALDRRVFAAALRRGDGTGPGPGELQLLQRAIESPLMTVAFDLPWTPLFLIAIALFHPWLGALGLLSGGILIALALLGHRALREPAAHVSIAAQRAERDAGEIAAEAETIRALGMGPALLGRWTGLRGQAQAAMLGASDLGGGFAAATRALRLFLQSAMLGLGAWLVLRGEVTGGVMVAASILLGRALAPVEMIAGQYPLLHGAVRAWHALAALLREEPAERPGLALPRPEARLEVSGLVVALPGTVAPLAGPLSFRAEPGQVIGAIGAAGAGKTALAQAISGAWRPREGAIRLGGAALDPAHANGVGRLVGCLPQRVRLFEGTIAENIAGFDPGIKDGAVVAAADQAGVHEMILGLPAGYDTRLGAGGRGLSLGQMQRIALARAICGDPALVVLDAPDAHLDGEGLAGVVRAIRLACARGGAVLLMTHNRALIGECDLVLMLEAGRQKAFGPRESLIPRPAARRPAAAGA</sequence>
<gene>
    <name evidence="10" type="ORF">SAMN05421849_1230</name>
</gene>
<keyword evidence="6 7" id="KW-0472">Membrane</keyword>
<evidence type="ECO:0000256" key="2">
    <source>
        <dbReference type="ARBA" id="ARBA00022692"/>
    </source>
</evidence>
<dbReference type="RefSeq" id="WP_076648667.1">
    <property type="nucleotide sequence ID" value="NZ_FTPS01000001.1"/>
</dbReference>
<dbReference type="STRING" id="515897.SAMN05421849_1230"/>
<dbReference type="Gene3D" id="3.40.50.300">
    <property type="entry name" value="P-loop containing nucleotide triphosphate hydrolases"/>
    <property type="match status" value="1"/>
</dbReference>
<dbReference type="InterPro" id="IPR011527">
    <property type="entry name" value="ABC1_TM_dom"/>
</dbReference>
<proteinExistence type="predicted"/>
<dbReference type="GO" id="GO:0030256">
    <property type="term" value="C:type I protein secretion system complex"/>
    <property type="evidence" value="ECO:0007669"/>
    <property type="project" value="InterPro"/>
</dbReference>
<evidence type="ECO:0000313" key="10">
    <source>
        <dbReference type="EMBL" id="SIT79967.1"/>
    </source>
</evidence>
<dbReference type="InterPro" id="IPR010128">
    <property type="entry name" value="ATPase_T1SS_PrtD-like"/>
</dbReference>
<reference evidence="10 11" key="1">
    <citation type="submission" date="2017-01" db="EMBL/GenBank/DDBJ databases">
        <authorList>
            <person name="Mah S.A."/>
            <person name="Swanson W.J."/>
            <person name="Moy G.W."/>
            <person name="Vacquier V.D."/>
        </authorList>
    </citation>
    <scope>NUCLEOTIDE SEQUENCE [LARGE SCALE GENOMIC DNA]</scope>
    <source>
        <strain evidence="10 11">DSM 21219</strain>
    </source>
</reference>
<keyword evidence="5 7" id="KW-1133">Transmembrane helix</keyword>
<dbReference type="GO" id="GO:0034040">
    <property type="term" value="F:ATPase-coupled lipid transmembrane transporter activity"/>
    <property type="evidence" value="ECO:0007669"/>
    <property type="project" value="TreeGrafter"/>
</dbReference>
<keyword evidence="3" id="KW-0547">Nucleotide-binding</keyword>
<dbReference type="SUPFAM" id="SSF52540">
    <property type="entry name" value="P-loop containing nucleoside triphosphate hydrolases"/>
    <property type="match status" value="1"/>
</dbReference>
<dbReference type="GO" id="GO:0030253">
    <property type="term" value="P:protein secretion by the type I secretion system"/>
    <property type="evidence" value="ECO:0007669"/>
    <property type="project" value="InterPro"/>
</dbReference>
<dbReference type="Pfam" id="PF00664">
    <property type="entry name" value="ABC_membrane"/>
    <property type="match status" value="1"/>
</dbReference>
<evidence type="ECO:0000256" key="3">
    <source>
        <dbReference type="ARBA" id="ARBA00022741"/>
    </source>
</evidence>
<feature type="domain" description="ABC transmembrane type-1" evidence="9">
    <location>
        <begin position="23"/>
        <end position="294"/>
    </location>
</feature>
<dbReference type="PROSITE" id="PS00211">
    <property type="entry name" value="ABC_TRANSPORTER_1"/>
    <property type="match status" value="1"/>
</dbReference>
<feature type="transmembrane region" description="Helical" evidence="7">
    <location>
        <begin position="153"/>
        <end position="173"/>
    </location>
</feature>
<dbReference type="EMBL" id="FTPS01000001">
    <property type="protein sequence ID" value="SIT79967.1"/>
    <property type="molecule type" value="Genomic_DNA"/>
</dbReference>
<dbReference type="Proteomes" id="UP000192455">
    <property type="component" value="Unassembled WGS sequence"/>
</dbReference>
<dbReference type="Pfam" id="PF00005">
    <property type="entry name" value="ABC_tran"/>
    <property type="match status" value="1"/>
</dbReference>
<evidence type="ECO:0000256" key="6">
    <source>
        <dbReference type="ARBA" id="ARBA00023136"/>
    </source>
</evidence>
<dbReference type="PANTHER" id="PTHR24221">
    <property type="entry name" value="ATP-BINDING CASSETTE SUB-FAMILY B"/>
    <property type="match status" value="1"/>
</dbReference>
<evidence type="ECO:0000256" key="5">
    <source>
        <dbReference type="ARBA" id="ARBA00022989"/>
    </source>
</evidence>
<dbReference type="InterPro" id="IPR027417">
    <property type="entry name" value="P-loop_NTPase"/>
</dbReference>
<dbReference type="InterPro" id="IPR003593">
    <property type="entry name" value="AAA+_ATPase"/>
</dbReference>
<dbReference type="InterPro" id="IPR003439">
    <property type="entry name" value="ABC_transporter-like_ATP-bd"/>
</dbReference>
<dbReference type="AlphaFoldDB" id="A0A1R3WR22"/>